<keyword evidence="8" id="KW-0067">ATP-binding</keyword>
<dbReference type="EC" id="2.7.13.3" evidence="3"/>
<dbReference type="PANTHER" id="PTHR45339:SF1">
    <property type="entry name" value="HYBRID SIGNAL TRANSDUCTION HISTIDINE KINASE J"/>
    <property type="match status" value="1"/>
</dbReference>
<keyword evidence="6" id="KW-0812">Transmembrane</keyword>
<evidence type="ECO:0000256" key="4">
    <source>
        <dbReference type="ARBA" id="ARBA00022475"/>
    </source>
</evidence>
<keyword evidence="7" id="KW-0547">Nucleotide-binding</keyword>
<feature type="domain" description="Response regulatory" evidence="16">
    <location>
        <begin position="1119"/>
        <end position="1271"/>
    </location>
</feature>
<keyword evidence="10" id="KW-0902">Two-component regulatory system</keyword>
<keyword evidence="5 13" id="KW-0597">Phosphoprotein</keyword>
<dbReference type="Pfam" id="PF00512">
    <property type="entry name" value="HisKA"/>
    <property type="match status" value="1"/>
</dbReference>
<dbReference type="CDD" id="cd16922">
    <property type="entry name" value="HATPase_EvgS-ArcB-TorS-like"/>
    <property type="match status" value="1"/>
</dbReference>
<evidence type="ECO:0000259" key="15">
    <source>
        <dbReference type="PROSITE" id="PS50109"/>
    </source>
</evidence>
<dbReference type="InterPro" id="IPR005467">
    <property type="entry name" value="His_kinase_dom"/>
</dbReference>
<evidence type="ECO:0000259" key="17">
    <source>
        <dbReference type="PROSITE" id="PS50894"/>
    </source>
</evidence>
<evidence type="ECO:0000256" key="2">
    <source>
        <dbReference type="ARBA" id="ARBA00004651"/>
    </source>
</evidence>
<dbReference type="SUPFAM" id="SSF55785">
    <property type="entry name" value="PYP-like sensor domain (PAS domain)"/>
    <property type="match status" value="1"/>
</dbReference>
<dbReference type="Gene3D" id="1.20.120.160">
    <property type="entry name" value="HPT domain"/>
    <property type="match status" value="1"/>
</dbReference>
<evidence type="ECO:0000256" key="7">
    <source>
        <dbReference type="ARBA" id="ARBA00022741"/>
    </source>
</evidence>
<accession>A0A2T3IVD0</accession>
<dbReference type="EMBL" id="PYMH01000009">
    <property type="protein sequence ID" value="PSU32379.1"/>
    <property type="molecule type" value="Genomic_DNA"/>
</dbReference>
<evidence type="ECO:0000256" key="3">
    <source>
        <dbReference type="ARBA" id="ARBA00012438"/>
    </source>
</evidence>
<keyword evidence="9" id="KW-1133">Transmembrane helix</keyword>
<dbReference type="GO" id="GO:0000155">
    <property type="term" value="F:phosphorelay sensor kinase activity"/>
    <property type="evidence" value="ECO:0007669"/>
    <property type="project" value="InterPro"/>
</dbReference>
<dbReference type="Pfam" id="PF01627">
    <property type="entry name" value="Hpt"/>
    <property type="match status" value="1"/>
</dbReference>
<comment type="catalytic activity">
    <reaction evidence="1">
        <text>ATP + protein L-histidine = ADP + protein N-phospho-L-histidine.</text>
        <dbReference type="EC" id="2.7.13.3"/>
    </reaction>
</comment>
<protein>
    <recommendedName>
        <fullName evidence="3">histidine kinase</fullName>
        <ecNumber evidence="3">2.7.13.3</ecNumber>
    </recommendedName>
</protein>
<evidence type="ECO:0000256" key="12">
    <source>
        <dbReference type="PROSITE-ProRule" id="PRU00110"/>
    </source>
</evidence>
<dbReference type="Pfam" id="PF02518">
    <property type="entry name" value="HATPase_c"/>
    <property type="match status" value="1"/>
</dbReference>
<evidence type="ECO:0000256" key="6">
    <source>
        <dbReference type="ARBA" id="ARBA00022692"/>
    </source>
</evidence>
<dbReference type="CDD" id="cd00082">
    <property type="entry name" value="HisKA"/>
    <property type="match status" value="1"/>
</dbReference>
<dbReference type="FunFam" id="3.30.565.10:FF:000010">
    <property type="entry name" value="Sensor histidine kinase RcsC"/>
    <property type="match status" value="1"/>
</dbReference>
<comment type="subcellular location">
    <subcellularLocation>
        <location evidence="2">Cell membrane</location>
        <topology evidence="2">Multi-pass membrane protein</topology>
    </subcellularLocation>
</comment>
<dbReference type="Gene3D" id="3.30.565.10">
    <property type="entry name" value="Histidine kinase-like ATPase, C-terminal domain"/>
    <property type="match status" value="1"/>
</dbReference>
<dbReference type="GO" id="GO:0005886">
    <property type="term" value="C:plasma membrane"/>
    <property type="evidence" value="ECO:0007669"/>
    <property type="project" value="UniProtKB-SubCell"/>
</dbReference>
<comment type="caution">
    <text evidence="18">The sequence shown here is derived from an EMBL/GenBank/DDBJ whole genome shotgun (WGS) entry which is preliminary data.</text>
</comment>
<dbReference type="Pfam" id="PF00072">
    <property type="entry name" value="Response_reg"/>
    <property type="match status" value="1"/>
</dbReference>
<dbReference type="SMART" id="SM00448">
    <property type="entry name" value="REC"/>
    <property type="match status" value="1"/>
</dbReference>
<evidence type="ECO:0000256" key="1">
    <source>
        <dbReference type="ARBA" id="ARBA00000085"/>
    </source>
</evidence>
<evidence type="ECO:0000256" key="5">
    <source>
        <dbReference type="ARBA" id="ARBA00022553"/>
    </source>
</evidence>
<feature type="modified residue" description="4-aspartylphosphate" evidence="13">
    <location>
        <position position="1168"/>
    </location>
</feature>
<evidence type="ECO:0000313" key="18">
    <source>
        <dbReference type="EMBL" id="PSU32379.1"/>
    </source>
</evidence>
<dbReference type="InterPro" id="IPR003594">
    <property type="entry name" value="HATPase_dom"/>
</dbReference>
<gene>
    <name evidence="18" type="ORF">C9I99_17405</name>
</gene>
<keyword evidence="4" id="KW-1003">Cell membrane</keyword>
<evidence type="ECO:0000313" key="19">
    <source>
        <dbReference type="Proteomes" id="UP000241222"/>
    </source>
</evidence>
<dbReference type="PANTHER" id="PTHR45339">
    <property type="entry name" value="HYBRID SIGNAL TRANSDUCTION HISTIDINE KINASE J"/>
    <property type="match status" value="1"/>
</dbReference>
<evidence type="ECO:0000256" key="8">
    <source>
        <dbReference type="ARBA" id="ARBA00022840"/>
    </source>
</evidence>
<keyword evidence="11" id="KW-0472">Membrane</keyword>
<dbReference type="SUPFAM" id="SSF47226">
    <property type="entry name" value="Histidine-containing phosphotransfer domain, HPT domain"/>
    <property type="match status" value="1"/>
</dbReference>
<dbReference type="Proteomes" id="UP000241222">
    <property type="component" value="Unassembled WGS sequence"/>
</dbReference>
<dbReference type="InterPro" id="IPR001638">
    <property type="entry name" value="Solute-binding_3/MltF_N"/>
</dbReference>
<dbReference type="PROSITE" id="PS50110">
    <property type="entry name" value="RESPONSE_REGULATORY"/>
    <property type="match status" value="1"/>
</dbReference>
<dbReference type="InterPro" id="IPR011006">
    <property type="entry name" value="CheY-like_superfamily"/>
</dbReference>
<evidence type="ECO:0000256" key="13">
    <source>
        <dbReference type="PROSITE-ProRule" id="PRU00169"/>
    </source>
</evidence>
<dbReference type="InterPro" id="IPR004358">
    <property type="entry name" value="Sig_transdc_His_kin-like_C"/>
</dbReference>
<dbReference type="InterPro" id="IPR036890">
    <property type="entry name" value="HATPase_C_sf"/>
</dbReference>
<dbReference type="Gene3D" id="3.30.450.20">
    <property type="entry name" value="PAS domain"/>
    <property type="match status" value="1"/>
</dbReference>
<evidence type="ECO:0000256" key="14">
    <source>
        <dbReference type="SAM" id="Coils"/>
    </source>
</evidence>
<feature type="domain" description="Histidine kinase" evidence="15">
    <location>
        <begin position="737"/>
        <end position="963"/>
    </location>
</feature>
<dbReference type="SUPFAM" id="SSF53850">
    <property type="entry name" value="Periplasmic binding protein-like II"/>
    <property type="match status" value="2"/>
</dbReference>
<reference evidence="18 19" key="1">
    <citation type="submission" date="2018-03" db="EMBL/GenBank/DDBJ databases">
        <title>Whole genome sequencing of Histamine producing bacteria.</title>
        <authorList>
            <person name="Butler K."/>
        </authorList>
    </citation>
    <scope>NUCLEOTIDE SEQUENCE [LARGE SCALE GENOMIC DNA]</scope>
    <source>
        <strain evidence="18 19">JCM 13586</strain>
    </source>
</reference>
<dbReference type="SMART" id="SM00387">
    <property type="entry name" value="HATPase_c"/>
    <property type="match status" value="1"/>
</dbReference>
<feature type="modified residue" description="Phosphohistidine" evidence="12">
    <location>
        <position position="1387"/>
    </location>
</feature>
<dbReference type="PRINTS" id="PR00344">
    <property type="entry name" value="BCTRLSENSOR"/>
</dbReference>
<evidence type="ECO:0000256" key="9">
    <source>
        <dbReference type="ARBA" id="ARBA00022989"/>
    </source>
</evidence>
<dbReference type="GO" id="GO:0005524">
    <property type="term" value="F:ATP binding"/>
    <property type="evidence" value="ECO:0007669"/>
    <property type="project" value="UniProtKB-KW"/>
</dbReference>
<name>A0A2T3IVD0_9GAMM</name>
<feature type="domain" description="HPt" evidence="17">
    <location>
        <begin position="1348"/>
        <end position="1434"/>
    </location>
</feature>
<dbReference type="SMART" id="SM00388">
    <property type="entry name" value="HisKA"/>
    <property type="match status" value="1"/>
</dbReference>
<evidence type="ECO:0000259" key="16">
    <source>
        <dbReference type="PROSITE" id="PS50110"/>
    </source>
</evidence>
<dbReference type="InterPro" id="IPR003661">
    <property type="entry name" value="HisK_dim/P_dom"/>
</dbReference>
<dbReference type="InterPro" id="IPR035965">
    <property type="entry name" value="PAS-like_dom_sf"/>
</dbReference>
<dbReference type="SMART" id="SM00062">
    <property type="entry name" value="PBPb"/>
    <property type="match status" value="2"/>
</dbReference>
<dbReference type="InterPro" id="IPR036097">
    <property type="entry name" value="HisK_dim/P_sf"/>
</dbReference>
<dbReference type="SUPFAM" id="SSF52172">
    <property type="entry name" value="CheY-like"/>
    <property type="match status" value="1"/>
</dbReference>
<dbReference type="InterPro" id="IPR008207">
    <property type="entry name" value="Sig_transdc_His_kin_Hpt_dom"/>
</dbReference>
<sequence>MRPNTLARIVYHAILIIALVFTSLSVTANQAPIASKASETNIGSSQAPQEEKPLVRVGFPGFNLPPYIYLDPAIAQHITATGYQAEPDSYSGLLMDVLKQVSRLAEFNYQVVLYPTFEDVTNAFKAGELDLLAGVTATSSRHVFMSFSEPIFSLRRGVVTLNKPINHYQELDSEIIAIEQGFALQELLPSILPWAQLRSVPDSAIALTSILEKDAKGYIGDAVVLSNLIKQIEDSQLILSILPDLPTNHLHFATQKGKHRLLNRINFALQDLRESSIKAIYNQWLTPDQRNMFTQYGHLNLNQEERHWLNANPTISIGVHRDWAPYDFISEQAHHSGLTADLLKIIANELGVTFEVISKSSYADLREDFANGDIMMLSALAQNPEDAMQMHFTAPYVNEPWVLFGNADSVLSQQLNRSNSDTGIISGTAGESLLPILCQGCEAKSFPDQQSAFQALQNETIDQVLTSLHHASPLLQSDYIGQFRMQGQIQQENLLPLRFAVNYRHPILLNIINKALAAIPAKEYARLEHQWLTFAYQEGLAPLEVAKWAGLLSTLGIVVIVSIIGWNRKMAKEILQRKAAERRAKKAEQRLQHLADNLDGIVLQHIQPNPAKPLQFQFTFVSASIRDLLHVSASQLFQAPQVLLDKMAIENIKELEQSMLNACQQGHWDHEQAIDTPDSAPMWVQFKSRITPHETHGFYWNTVITDISLLKQQQLALDSARQRAESATEAKSQFLATISHEVRTPISGILGLLELMADQPLNEETKSLHGSLTQSARNMLHIVNDVLDFSKIEAGKLELSPAEVELGIVLARIIQPQSIHAQQKSLAFHYWQDPKLAHSHFLDDIRLQQVLNNFLNNAIKFTQQGTISLAVDTIETHQESTGQHSQTVRFSVKDTGIGISREKQQTLFQPFAQADQSTSRQFGGTGLGLAIARKLVEQMNGTVSLDSEEGKGSTFSVTLPLPVIPHPHIALPQPGKNQTAGVFGYFLQREELCLYLENLGVKPSLATLDNPSTVCERIGHSQPDFAFLTLSLWQQLVRPETWFAQHAPATRVIIINQNPMLSPEPLGEHWCLSVNPLFPDNLRHVMTQRVTPLAQPPEDTADGGVIAETREHAEQTGRLILVAEDHPINQQVIAKQLQKIGVVADIVDNGIEALQALEQHRYGLLLSDCHMPEMDGYTLAATIRQKEQHGRDLYTQFEQYDENAEDAMKRLASTVGMAIAHSSLKQGLPIIALTANAIQGEDARCFSTGMSDFVVKPVSIEQLTKLIDKWLPPKCEPTPAPDADILADDFGALFGGITAALEVEHPDIAVEGVNAQSVDGDNPSSPFKADQKNSGLLDINKLIEMFDDKTLAEQLIAEFKATHQRDMVLLESALTAKDQPLAADIAHRMKGASKMLACEALAEPLADIERHANLDTVDKAQTSIETLRALSEQL</sequence>
<dbReference type="Gene3D" id="3.40.190.10">
    <property type="entry name" value="Periplasmic binding protein-like II"/>
    <property type="match status" value="4"/>
</dbReference>
<dbReference type="SUPFAM" id="SSF47384">
    <property type="entry name" value="Homodimeric domain of signal transducing histidine kinase"/>
    <property type="match status" value="1"/>
</dbReference>
<dbReference type="Pfam" id="PF00497">
    <property type="entry name" value="SBP_bac_3"/>
    <property type="match status" value="2"/>
</dbReference>
<dbReference type="PROSITE" id="PS50894">
    <property type="entry name" value="HPT"/>
    <property type="match status" value="1"/>
</dbReference>
<dbReference type="OrthoDB" id="9810730at2"/>
<dbReference type="SUPFAM" id="SSF55874">
    <property type="entry name" value="ATPase domain of HSP90 chaperone/DNA topoisomerase II/histidine kinase"/>
    <property type="match status" value="1"/>
</dbReference>
<dbReference type="Gene3D" id="1.10.287.130">
    <property type="match status" value="1"/>
</dbReference>
<dbReference type="InterPro" id="IPR036641">
    <property type="entry name" value="HPT_dom_sf"/>
</dbReference>
<dbReference type="PROSITE" id="PS50109">
    <property type="entry name" value="HIS_KIN"/>
    <property type="match status" value="1"/>
</dbReference>
<evidence type="ECO:0000256" key="10">
    <source>
        <dbReference type="ARBA" id="ARBA00023012"/>
    </source>
</evidence>
<proteinExistence type="predicted"/>
<keyword evidence="19" id="KW-1185">Reference proteome</keyword>
<evidence type="ECO:0000256" key="11">
    <source>
        <dbReference type="ARBA" id="ARBA00023136"/>
    </source>
</evidence>
<organism evidence="18 19">
    <name type="scientific">Photobacterium lutimaris</name>
    <dbReference type="NCBI Taxonomy" id="388278"/>
    <lineage>
        <taxon>Bacteria</taxon>
        <taxon>Pseudomonadati</taxon>
        <taxon>Pseudomonadota</taxon>
        <taxon>Gammaproteobacteria</taxon>
        <taxon>Vibrionales</taxon>
        <taxon>Vibrionaceae</taxon>
        <taxon>Photobacterium</taxon>
    </lineage>
</organism>
<dbReference type="CDD" id="cd01007">
    <property type="entry name" value="PBP2_BvgS_HisK_like"/>
    <property type="match status" value="2"/>
</dbReference>
<dbReference type="CDD" id="cd17546">
    <property type="entry name" value="REC_hyHK_CKI1_RcsC-like"/>
    <property type="match status" value="1"/>
</dbReference>
<keyword evidence="14" id="KW-0175">Coiled coil</keyword>
<dbReference type="InterPro" id="IPR001789">
    <property type="entry name" value="Sig_transdc_resp-reg_receiver"/>
</dbReference>
<dbReference type="RefSeq" id="WP_107350131.1">
    <property type="nucleotide sequence ID" value="NZ_PYMH01000009.1"/>
</dbReference>
<feature type="coiled-coil region" evidence="14">
    <location>
        <begin position="570"/>
        <end position="604"/>
    </location>
</feature>
<dbReference type="Gene3D" id="3.40.50.2300">
    <property type="match status" value="1"/>
</dbReference>